<dbReference type="InterPro" id="IPR013120">
    <property type="entry name" value="FAR_NAD-bd"/>
</dbReference>
<evidence type="ECO:0000259" key="12">
    <source>
        <dbReference type="Pfam" id="PF07993"/>
    </source>
</evidence>
<dbReference type="GO" id="GO:0016020">
    <property type="term" value="C:membrane"/>
    <property type="evidence" value="ECO:0007669"/>
    <property type="project" value="UniProtKB-SubCell"/>
</dbReference>
<accession>A0A2W1B969</accession>
<keyword evidence="3 10" id="KW-0444">Lipid biosynthesis</keyword>
<dbReference type="FunFam" id="3.40.50.720:FF:000143">
    <property type="entry name" value="Fatty acyl-CoA reductase"/>
    <property type="match status" value="1"/>
</dbReference>
<evidence type="ECO:0000256" key="10">
    <source>
        <dbReference type="RuleBase" id="RU363097"/>
    </source>
</evidence>
<proteinExistence type="inferred from homology"/>
<evidence type="ECO:0000256" key="7">
    <source>
        <dbReference type="ARBA" id="ARBA00023098"/>
    </source>
</evidence>
<dbReference type="Pfam" id="PF03015">
    <property type="entry name" value="Sterile"/>
    <property type="match status" value="1"/>
</dbReference>
<name>A0A2W1B969_HELAM</name>
<evidence type="ECO:0000256" key="1">
    <source>
        <dbReference type="ARBA" id="ARBA00004141"/>
    </source>
</evidence>
<dbReference type="InterPro" id="IPR033640">
    <property type="entry name" value="FAR_C"/>
</dbReference>
<dbReference type="AlphaFoldDB" id="A0A2W1B969"/>
<evidence type="ECO:0000256" key="8">
    <source>
        <dbReference type="ARBA" id="ARBA00023136"/>
    </source>
</evidence>
<keyword evidence="10" id="KW-0560">Oxidoreductase</keyword>
<gene>
    <name evidence="13" type="primary">HaOG212436</name>
    <name evidence="13" type="ORF">B5X24_HaOG212436</name>
</gene>
<comment type="similarity">
    <text evidence="2 10">Belongs to the fatty acyl-CoA reductase family.</text>
</comment>
<dbReference type="CDD" id="cd05236">
    <property type="entry name" value="FAR-N_SDR_e"/>
    <property type="match status" value="1"/>
</dbReference>
<dbReference type="Pfam" id="PF07993">
    <property type="entry name" value="NAD_binding_4"/>
    <property type="match status" value="1"/>
</dbReference>
<dbReference type="OrthoDB" id="429813at2759"/>
<evidence type="ECO:0000259" key="11">
    <source>
        <dbReference type="Pfam" id="PF03015"/>
    </source>
</evidence>
<sequence length="435" mass="49360">MADESQVRAFYAGKNFFITGGTGFVGLCLIEKILRCMPDVGKIYLLMRPKKGKEISERLEEFPKNPVFEKLLESHSTDIFKKLIPVSGDVGEANLGLSPADRQMLIDNINVVIHSAATLDFQESLRPTVNINLLGTRRIMELCKDAKDLKVMIHVSSAYVNSFLTEAHEKVYEAPEDAQKVISLVETLNDESLLQIEHKLLKSHPNTYTFTKHLAEHEVIKCIDMFPCTIVRPTMIVASWKEPIPGWTCSKVGPQGFLMGAAKGVVRRLPLAKEKVADYIPVDVVINQLLVAGWEAAKSKSGLTVYHCSSSTCNPFTWTMLDNTVNNMLHKYPLKSAVWYPHLKFVPTLLMFRISAIFVHFFPAFLLDLMLRVTGGRPILIRLHKNVWNSLNRLERFIFSEWKFYNPNTLELATKLSKKDKELFYIDVTSLQVSI</sequence>
<dbReference type="InterPro" id="IPR036291">
    <property type="entry name" value="NAD(P)-bd_dom_sf"/>
</dbReference>
<dbReference type="Proteomes" id="UP000249218">
    <property type="component" value="Unassembled WGS sequence"/>
</dbReference>
<keyword evidence="7 10" id="KW-0443">Lipid metabolism</keyword>
<organism evidence="13 14">
    <name type="scientific">Helicoverpa armigera</name>
    <name type="common">Cotton bollworm</name>
    <name type="synonym">Heliothis armigera</name>
    <dbReference type="NCBI Taxonomy" id="29058"/>
    <lineage>
        <taxon>Eukaryota</taxon>
        <taxon>Metazoa</taxon>
        <taxon>Ecdysozoa</taxon>
        <taxon>Arthropoda</taxon>
        <taxon>Hexapoda</taxon>
        <taxon>Insecta</taxon>
        <taxon>Pterygota</taxon>
        <taxon>Neoptera</taxon>
        <taxon>Endopterygota</taxon>
        <taxon>Lepidoptera</taxon>
        <taxon>Glossata</taxon>
        <taxon>Ditrysia</taxon>
        <taxon>Noctuoidea</taxon>
        <taxon>Noctuidae</taxon>
        <taxon>Heliothinae</taxon>
        <taxon>Helicoverpa</taxon>
    </lineage>
</organism>
<comment type="subcellular location">
    <subcellularLocation>
        <location evidence="1">Membrane</location>
        <topology evidence="1">Multi-pass membrane protein</topology>
    </subcellularLocation>
</comment>
<evidence type="ECO:0000313" key="14">
    <source>
        <dbReference type="Proteomes" id="UP000249218"/>
    </source>
</evidence>
<evidence type="ECO:0000256" key="9">
    <source>
        <dbReference type="ARBA" id="ARBA00052530"/>
    </source>
</evidence>
<dbReference type="GO" id="GO:0005777">
    <property type="term" value="C:peroxisome"/>
    <property type="evidence" value="ECO:0007669"/>
    <property type="project" value="TreeGrafter"/>
</dbReference>
<dbReference type="Gene3D" id="3.40.50.720">
    <property type="entry name" value="NAD(P)-binding Rossmann-like Domain"/>
    <property type="match status" value="1"/>
</dbReference>
<dbReference type="PANTHER" id="PTHR11011:SF45">
    <property type="entry name" value="FATTY ACYL-COA REDUCTASE CG8306-RELATED"/>
    <property type="match status" value="1"/>
</dbReference>
<feature type="domain" description="Fatty acyl-CoA reductase C-terminal" evidence="11">
    <location>
        <begin position="360"/>
        <end position="432"/>
    </location>
</feature>
<reference evidence="13 14" key="1">
    <citation type="journal article" date="2017" name="BMC Biol.">
        <title>Genomic innovations, transcriptional plasticity and gene loss underlying the evolution and divergence of two highly polyphagous and invasive Helicoverpa pest species.</title>
        <authorList>
            <person name="Pearce S.L."/>
            <person name="Clarke D.F."/>
            <person name="East P.D."/>
            <person name="Elfekih S."/>
            <person name="Gordon K.H."/>
            <person name="Jermiin L.S."/>
            <person name="McGaughran A."/>
            <person name="Oakeshott J.G."/>
            <person name="Papanikolaou A."/>
            <person name="Perera O.P."/>
            <person name="Rane R.V."/>
            <person name="Richards S."/>
            <person name="Tay W.T."/>
            <person name="Walsh T.K."/>
            <person name="Anderson A."/>
            <person name="Anderson C.J."/>
            <person name="Asgari S."/>
            <person name="Board P.G."/>
            <person name="Bretschneider A."/>
            <person name="Campbell P.M."/>
            <person name="Chertemps T."/>
            <person name="Christeller J.T."/>
            <person name="Coppin C.W."/>
            <person name="Downes S.J."/>
            <person name="Duan G."/>
            <person name="Farnsworth C.A."/>
            <person name="Good R.T."/>
            <person name="Han L.B."/>
            <person name="Han Y.C."/>
            <person name="Hatje K."/>
            <person name="Horne I."/>
            <person name="Huang Y.P."/>
            <person name="Hughes D.S."/>
            <person name="Jacquin-Joly E."/>
            <person name="James W."/>
            <person name="Jhangiani S."/>
            <person name="Kollmar M."/>
            <person name="Kuwar S.S."/>
            <person name="Li S."/>
            <person name="Liu N.Y."/>
            <person name="Maibeche M.T."/>
            <person name="Miller J.R."/>
            <person name="Montagne N."/>
            <person name="Perry T."/>
            <person name="Qu J."/>
            <person name="Song S.V."/>
            <person name="Sutton G.G."/>
            <person name="Vogel H."/>
            <person name="Walenz B.P."/>
            <person name="Xu W."/>
            <person name="Zhang H.J."/>
            <person name="Zou Z."/>
            <person name="Batterham P."/>
            <person name="Edwards O.R."/>
            <person name="Feyereisen R."/>
            <person name="Gibbs R.A."/>
            <person name="Heckel D.G."/>
            <person name="McGrath A."/>
            <person name="Robin C."/>
            <person name="Scherer S.E."/>
            <person name="Worley K.C."/>
            <person name="Wu Y.D."/>
        </authorList>
    </citation>
    <scope>NUCLEOTIDE SEQUENCE [LARGE SCALE GENOMIC DNA]</scope>
    <source>
        <strain evidence="13">Harm_GR_Male_#8</strain>
        <tissue evidence="13">Whole organism</tissue>
    </source>
</reference>
<evidence type="ECO:0000256" key="4">
    <source>
        <dbReference type="ARBA" id="ARBA00022692"/>
    </source>
</evidence>
<dbReference type="SUPFAM" id="SSF51735">
    <property type="entry name" value="NAD(P)-binding Rossmann-fold domains"/>
    <property type="match status" value="1"/>
</dbReference>
<evidence type="ECO:0000256" key="5">
    <source>
        <dbReference type="ARBA" id="ARBA00022857"/>
    </source>
</evidence>
<dbReference type="EMBL" id="KZ150256">
    <property type="protein sequence ID" value="PZC71788.1"/>
    <property type="molecule type" value="Genomic_DNA"/>
</dbReference>
<evidence type="ECO:0000256" key="6">
    <source>
        <dbReference type="ARBA" id="ARBA00022989"/>
    </source>
</evidence>
<comment type="catalytic activity">
    <reaction evidence="9 10">
        <text>a long-chain fatty acyl-CoA + 2 NADPH + 2 H(+) = a long-chain primary fatty alcohol + 2 NADP(+) + CoA</text>
        <dbReference type="Rhea" id="RHEA:52716"/>
        <dbReference type="ChEBI" id="CHEBI:15378"/>
        <dbReference type="ChEBI" id="CHEBI:57287"/>
        <dbReference type="ChEBI" id="CHEBI:57783"/>
        <dbReference type="ChEBI" id="CHEBI:58349"/>
        <dbReference type="ChEBI" id="CHEBI:77396"/>
        <dbReference type="ChEBI" id="CHEBI:83139"/>
        <dbReference type="EC" id="1.2.1.84"/>
    </reaction>
</comment>
<keyword evidence="6" id="KW-1133">Transmembrane helix</keyword>
<keyword evidence="14" id="KW-1185">Reference proteome</keyword>
<dbReference type="EC" id="1.2.1.84" evidence="10"/>
<dbReference type="InterPro" id="IPR026055">
    <property type="entry name" value="FAR"/>
</dbReference>
<keyword evidence="8" id="KW-0472">Membrane</keyword>
<protein>
    <recommendedName>
        <fullName evidence="10">Fatty acyl-CoA reductase</fullName>
        <ecNumber evidence="10">1.2.1.84</ecNumber>
    </recommendedName>
</protein>
<evidence type="ECO:0000256" key="2">
    <source>
        <dbReference type="ARBA" id="ARBA00005928"/>
    </source>
</evidence>
<evidence type="ECO:0000256" key="3">
    <source>
        <dbReference type="ARBA" id="ARBA00022516"/>
    </source>
</evidence>
<dbReference type="GO" id="GO:0102965">
    <property type="term" value="F:alcohol-forming long-chain fatty acyl-CoA reductase activity"/>
    <property type="evidence" value="ECO:0007669"/>
    <property type="project" value="UniProtKB-EC"/>
</dbReference>
<keyword evidence="5 10" id="KW-0521">NADP</keyword>
<dbReference type="GO" id="GO:0035336">
    <property type="term" value="P:long-chain fatty-acyl-CoA metabolic process"/>
    <property type="evidence" value="ECO:0007669"/>
    <property type="project" value="TreeGrafter"/>
</dbReference>
<dbReference type="PANTHER" id="PTHR11011">
    <property type="entry name" value="MALE STERILITY PROTEIN 2-RELATED"/>
    <property type="match status" value="1"/>
</dbReference>
<dbReference type="GO" id="GO:0080019">
    <property type="term" value="F:alcohol-forming very long-chain fatty acyl-CoA reductase activity"/>
    <property type="evidence" value="ECO:0007669"/>
    <property type="project" value="InterPro"/>
</dbReference>
<dbReference type="CDD" id="cd09071">
    <property type="entry name" value="FAR_C"/>
    <property type="match status" value="1"/>
</dbReference>
<keyword evidence="4" id="KW-0812">Transmembrane</keyword>
<evidence type="ECO:0000313" key="13">
    <source>
        <dbReference type="EMBL" id="PZC71788.1"/>
    </source>
</evidence>
<comment type="function">
    <text evidence="10">Catalyzes the reduction of fatty acyl-CoA to fatty alcohols.</text>
</comment>
<feature type="domain" description="Thioester reductase (TE)" evidence="12">
    <location>
        <begin position="18"/>
        <end position="288"/>
    </location>
</feature>